<accession>A0A642V075</accession>
<keyword evidence="3" id="KW-1185">Reference proteome</keyword>
<proteinExistence type="predicted"/>
<dbReference type="VEuPathDB" id="FungiDB:TRICI_004734"/>
<dbReference type="EMBL" id="SWFS01000357">
    <property type="protein sequence ID" value="KAA8908806.1"/>
    <property type="molecule type" value="Genomic_DNA"/>
</dbReference>
<feature type="compositionally biased region" description="Acidic residues" evidence="1">
    <location>
        <begin position="278"/>
        <end position="290"/>
    </location>
</feature>
<comment type="caution">
    <text evidence="2">The sequence shown here is derived from an EMBL/GenBank/DDBJ whole genome shotgun (WGS) entry which is preliminary data.</text>
</comment>
<dbReference type="Proteomes" id="UP000761534">
    <property type="component" value="Unassembled WGS sequence"/>
</dbReference>
<sequence length="402" mass="45262">MSHSTDLADAATGELTMHRKVDRYYSSFSGRVMKRKILIEREDNQEPDFFKVASTTALTPIRVNANTYKVLSSTPLLQDPDVHPCYIMVYHGILSHTYSLVPDQNELGQDERDLFLRPLATYSTPTKTLSHASITDMTLPVLPDGTAQGRKLRVAFRFGRSTQFNQAEVVCRINDDQYYKWKRYEFPRNSGNYVYMMHLKSRQKSGGVPVAVMKKATFRSPVDNSELSTIEIDATKVHPVIAYLTFFAGSFTSTGSYLASTTLGKDSCVPRHFPVAFGDEENNEDDDDEDHQQSNSAIEKQSEIHLRRELETTAATTSNEPFTTQMDARSGIITAPAALELGKPVSIKPIYTHTLEQYDMSSQLISSLHEISKRNVIALKIKYGLLPPRNANFQIPGYVMHS</sequence>
<dbReference type="AlphaFoldDB" id="A0A642V075"/>
<evidence type="ECO:0000313" key="2">
    <source>
        <dbReference type="EMBL" id="KAA8908806.1"/>
    </source>
</evidence>
<gene>
    <name evidence="2" type="ORF">TRICI_004734</name>
</gene>
<evidence type="ECO:0000256" key="1">
    <source>
        <dbReference type="SAM" id="MobiDB-lite"/>
    </source>
</evidence>
<organism evidence="2 3">
    <name type="scientific">Trichomonascus ciferrii</name>
    <dbReference type="NCBI Taxonomy" id="44093"/>
    <lineage>
        <taxon>Eukaryota</taxon>
        <taxon>Fungi</taxon>
        <taxon>Dikarya</taxon>
        <taxon>Ascomycota</taxon>
        <taxon>Saccharomycotina</taxon>
        <taxon>Dipodascomycetes</taxon>
        <taxon>Dipodascales</taxon>
        <taxon>Trichomonascaceae</taxon>
        <taxon>Trichomonascus</taxon>
        <taxon>Trichomonascus ciferrii complex</taxon>
    </lineage>
</organism>
<protein>
    <submittedName>
        <fullName evidence="2">Uncharacterized protein</fullName>
    </submittedName>
</protein>
<reference evidence="2" key="1">
    <citation type="journal article" date="2019" name="G3 (Bethesda)">
        <title>Genome Assemblies of Two Rare Opportunistic Yeast Pathogens: Diutina rugosa (syn. Candida rugosa) and Trichomonascus ciferrii (syn. Candida ciferrii).</title>
        <authorList>
            <person name="Mixao V."/>
            <person name="Saus E."/>
            <person name="Hansen A.P."/>
            <person name="Lass-Florl C."/>
            <person name="Gabaldon T."/>
        </authorList>
    </citation>
    <scope>NUCLEOTIDE SEQUENCE</scope>
    <source>
        <strain evidence="2">CBS 4856</strain>
    </source>
</reference>
<feature type="region of interest" description="Disordered" evidence="1">
    <location>
        <begin position="274"/>
        <end position="305"/>
    </location>
</feature>
<name>A0A642V075_9ASCO</name>
<evidence type="ECO:0000313" key="3">
    <source>
        <dbReference type="Proteomes" id="UP000761534"/>
    </source>
</evidence>